<feature type="transmembrane region" description="Helical" evidence="7">
    <location>
        <begin position="422"/>
        <end position="440"/>
    </location>
</feature>
<evidence type="ECO:0000313" key="9">
    <source>
        <dbReference type="EMBL" id="SHG42330.1"/>
    </source>
</evidence>
<evidence type="ECO:0000259" key="8">
    <source>
        <dbReference type="Pfam" id="PF02554"/>
    </source>
</evidence>
<keyword evidence="5 7" id="KW-1133">Transmembrane helix</keyword>
<feature type="transmembrane region" description="Helical" evidence="7">
    <location>
        <begin position="78"/>
        <end position="101"/>
    </location>
</feature>
<feature type="transmembrane region" description="Helical" evidence="7">
    <location>
        <begin position="298"/>
        <end position="322"/>
    </location>
</feature>
<dbReference type="InterPro" id="IPR051605">
    <property type="entry name" value="CstA"/>
</dbReference>
<dbReference type="GO" id="GO:0009267">
    <property type="term" value="P:cellular response to starvation"/>
    <property type="evidence" value="ECO:0007669"/>
    <property type="project" value="InterPro"/>
</dbReference>
<dbReference type="Pfam" id="PF02554">
    <property type="entry name" value="CstA"/>
    <property type="match status" value="1"/>
</dbReference>
<dbReference type="InterPro" id="IPR003706">
    <property type="entry name" value="CstA_N"/>
</dbReference>
<organism evidence="9 10">
    <name type="scientific">Marinomonas polaris DSM 16579</name>
    <dbReference type="NCBI Taxonomy" id="1122206"/>
    <lineage>
        <taxon>Bacteria</taxon>
        <taxon>Pseudomonadati</taxon>
        <taxon>Pseudomonadota</taxon>
        <taxon>Gammaproteobacteria</taxon>
        <taxon>Oceanospirillales</taxon>
        <taxon>Oceanospirillaceae</taxon>
        <taxon>Marinomonas</taxon>
    </lineage>
</organism>
<feature type="transmembrane region" description="Helical" evidence="7">
    <location>
        <begin position="215"/>
        <end position="240"/>
    </location>
</feature>
<evidence type="ECO:0000256" key="6">
    <source>
        <dbReference type="ARBA" id="ARBA00023136"/>
    </source>
</evidence>
<comment type="similarity">
    <text evidence="2">Belongs to the peptide transporter carbon starvation (CstA) (TC 2.A.114) family.</text>
</comment>
<feature type="transmembrane region" description="Helical" evidence="7">
    <location>
        <begin position="27"/>
        <end position="47"/>
    </location>
</feature>
<dbReference type="Proteomes" id="UP000184517">
    <property type="component" value="Unassembled WGS sequence"/>
</dbReference>
<dbReference type="PANTHER" id="PTHR30252">
    <property type="entry name" value="INNER MEMBRANE PEPTIDE TRANSPORTER"/>
    <property type="match status" value="1"/>
</dbReference>
<dbReference type="PANTHER" id="PTHR30252:SF4">
    <property type="entry name" value="CARBON STARVATION"/>
    <property type="match status" value="1"/>
</dbReference>
<dbReference type="GO" id="GO:0005886">
    <property type="term" value="C:plasma membrane"/>
    <property type="evidence" value="ECO:0007669"/>
    <property type="project" value="UniProtKB-SubCell"/>
</dbReference>
<evidence type="ECO:0000256" key="5">
    <source>
        <dbReference type="ARBA" id="ARBA00022989"/>
    </source>
</evidence>
<keyword evidence="6 7" id="KW-0472">Membrane</keyword>
<feature type="transmembrane region" description="Helical" evidence="7">
    <location>
        <begin position="107"/>
        <end position="129"/>
    </location>
</feature>
<keyword evidence="10" id="KW-1185">Reference proteome</keyword>
<evidence type="ECO:0000256" key="7">
    <source>
        <dbReference type="SAM" id="Phobius"/>
    </source>
</evidence>
<feature type="transmembrane region" description="Helical" evidence="7">
    <location>
        <begin position="187"/>
        <end position="208"/>
    </location>
</feature>
<feature type="transmembrane region" description="Helical" evidence="7">
    <location>
        <begin position="150"/>
        <end position="175"/>
    </location>
</feature>
<evidence type="ECO:0000313" key="10">
    <source>
        <dbReference type="Proteomes" id="UP000184517"/>
    </source>
</evidence>
<protein>
    <submittedName>
        <fullName evidence="9">Carbon starvation protein CstA</fullName>
    </submittedName>
</protein>
<sequence length="524" mass="56895">MLVFGSAFIFVTTLIKTIIEWENNNMMMFLFCVAALIAGYFIYGTFVEKVFGIKENRTTPAFSKRDGVDYVPMSKKKIYLVQLLNIAGVGPIFGPIMGALYGPAAMLWIVLGCIFAGAVHDYFSGMLSIRNGGASVPSITGRYLGKGAKHFMNVFAIVLLLLVGVVFVSAPASMITNLVNEQTSTTVSMGAMVAIIFAYYILATIVPIDKIIGRFYPFFGALLIFMSVGLIGAIGFSSGHSILADYQFSDMFTNMNPNNLPLWPALFITIACGAVSGFHATQSPLMARCLENERNGRFVFFGAMIGEGVIALIWCAIALSFFGSMGSLGDAVADGGPGNVVYTSSFGLLGTFGGIIAFLGVVILPITSGDTAFRSSRLILAEYFNMEQKTLKSRLLMAMPLFIVGGVLTQVDFAVIWRYFGFANQMTAVMMLWTASAYLLRFNKLHWISTIPAMFMTAVCTTFILNNSTLGFGLPMQLSTIIGIVVMLFVTGYVIKISKGKGDPELDQIEEDKLNIEPAEVKTV</sequence>
<keyword evidence="4 7" id="KW-0812">Transmembrane</keyword>
<reference evidence="10" key="1">
    <citation type="submission" date="2016-11" db="EMBL/GenBank/DDBJ databases">
        <authorList>
            <person name="Varghese N."/>
            <person name="Submissions S."/>
        </authorList>
    </citation>
    <scope>NUCLEOTIDE SEQUENCE [LARGE SCALE GENOMIC DNA]</scope>
    <source>
        <strain evidence="10">DSM 16579</strain>
    </source>
</reference>
<gene>
    <name evidence="9" type="ORF">SAMN02745753_03910</name>
</gene>
<comment type="subcellular location">
    <subcellularLocation>
        <location evidence="1">Cell membrane</location>
        <topology evidence="1">Multi-pass membrane protein</topology>
    </subcellularLocation>
</comment>
<feature type="transmembrane region" description="Helical" evidence="7">
    <location>
        <begin position="395"/>
        <end position="416"/>
    </location>
</feature>
<keyword evidence="3" id="KW-1003">Cell membrane</keyword>
<dbReference type="STRING" id="1122206.SAMN02745753_03910"/>
<feature type="transmembrane region" description="Helical" evidence="7">
    <location>
        <begin position="342"/>
        <end position="367"/>
    </location>
</feature>
<evidence type="ECO:0000256" key="2">
    <source>
        <dbReference type="ARBA" id="ARBA00007755"/>
    </source>
</evidence>
<evidence type="ECO:0000256" key="4">
    <source>
        <dbReference type="ARBA" id="ARBA00022692"/>
    </source>
</evidence>
<feature type="transmembrane region" description="Helical" evidence="7">
    <location>
        <begin position="260"/>
        <end position="278"/>
    </location>
</feature>
<name>A0A1M5JPW2_9GAMM</name>
<feature type="transmembrane region" description="Helical" evidence="7">
    <location>
        <begin position="477"/>
        <end position="495"/>
    </location>
</feature>
<dbReference type="AlphaFoldDB" id="A0A1M5JPW2"/>
<proteinExistence type="inferred from homology"/>
<accession>A0A1M5JPW2</accession>
<dbReference type="EMBL" id="FQVF01000021">
    <property type="protein sequence ID" value="SHG42330.1"/>
    <property type="molecule type" value="Genomic_DNA"/>
</dbReference>
<evidence type="ECO:0000256" key="1">
    <source>
        <dbReference type="ARBA" id="ARBA00004651"/>
    </source>
</evidence>
<feature type="transmembrane region" description="Helical" evidence="7">
    <location>
        <begin position="447"/>
        <end position="465"/>
    </location>
</feature>
<feature type="domain" description="CstA N-terminal" evidence="8">
    <location>
        <begin position="24"/>
        <end position="202"/>
    </location>
</feature>
<evidence type="ECO:0000256" key="3">
    <source>
        <dbReference type="ARBA" id="ARBA00022475"/>
    </source>
</evidence>